<comment type="pathway">
    <text evidence="1">Cofactor biosynthesis; thiamine diphosphate biosynthesis.</text>
</comment>
<keyword evidence="4" id="KW-0418">Kinase</keyword>
<dbReference type="EMBL" id="JAGUCO010000016">
    <property type="protein sequence ID" value="MBS2099923.1"/>
    <property type="molecule type" value="Genomic_DNA"/>
</dbReference>
<keyword evidence="4" id="KW-0808">Transferase</keyword>
<comment type="caution">
    <text evidence="4">The sequence shown here is derived from an EMBL/GenBank/DDBJ whole genome shotgun (WGS) entry which is preliminary data.</text>
</comment>
<keyword evidence="5" id="KW-1185">Reference proteome</keyword>
<dbReference type="InterPro" id="IPR013749">
    <property type="entry name" value="PM/HMP-P_kinase-1"/>
</dbReference>
<dbReference type="Gene3D" id="3.40.1190.20">
    <property type="match status" value="1"/>
</dbReference>
<name>A0ABS5JYF9_9BACT</name>
<dbReference type="RefSeq" id="WP_212217162.1">
    <property type="nucleotide sequence ID" value="NZ_JAGUCO010000016.1"/>
</dbReference>
<dbReference type="PANTHER" id="PTHR20858">
    <property type="entry name" value="PHOSPHOMETHYLPYRIMIDINE KINASE"/>
    <property type="match status" value="1"/>
</dbReference>
<reference evidence="4 5" key="1">
    <citation type="journal article" date="2015" name="Int. J. Syst. Evol. Microbiol.">
        <title>Carboxylicivirga linearis sp. nov., isolated from a sea cucumber culture pond.</title>
        <authorList>
            <person name="Wang F.Q."/>
            <person name="Zhou Y.X."/>
            <person name="Lin X.Z."/>
            <person name="Chen G.J."/>
            <person name="Du Z.J."/>
        </authorList>
    </citation>
    <scope>NUCLEOTIDE SEQUENCE [LARGE SCALE GENOMIC DNA]</scope>
    <source>
        <strain evidence="4 5">FB218</strain>
    </source>
</reference>
<dbReference type="InterPro" id="IPR029056">
    <property type="entry name" value="Ribokinase-like"/>
</dbReference>
<dbReference type="PANTHER" id="PTHR20858:SF17">
    <property type="entry name" value="HYDROXYMETHYLPYRIMIDINE_PHOSPHOMETHYLPYRIMIDINE KINASE THI20-RELATED"/>
    <property type="match status" value="1"/>
</dbReference>
<evidence type="ECO:0000313" key="5">
    <source>
        <dbReference type="Proteomes" id="UP000708576"/>
    </source>
</evidence>
<feature type="domain" description="Pyridoxamine kinase/Phosphomethylpyrimidine kinase" evidence="3">
    <location>
        <begin position="22"/>
        <end position="248"/>
    </location>
</feature>
<gene>
    <name evidence="4" type="ORF">KEM10_16665</name>
</gene>
<evidence type="ECO:0000259" key="3">
    <source>
        <dbReference type="Pfam" id="PF08543"/>
    </source>
</evidence>
<dbReference type="Pfam" id="PF08543">
    <property type="entry name" value="Phos_pyr_kin"/>
    <property type="match status" value="1"/>
</dbReference>
<proteinExistence type="predicted"/>
<evidence type="ECO:0000256" key="1">
    <source>
        <dbReference type="ARBA" id="ARBA00004948"/>
    </source>
</evidence>
<sequence>MKSQINGVDMTRPTILTIAGFDPSNGAGIGSDIKAMEQNNAYGLSVITAVTFQNESEFHGVRWLSFDEIKMQLDSLASKYKPKCIKIGLVESVEVLSGILDFINENWPEAYVIWDPILKATAGFEFHNNISNSIKNLLKKGIHLITPNIPEYKELFKELDPQSFVDQFNCSLLIKGGHSTDTSVCDELYIPDEKPYFILSDKVEDNIQKHGTGCILSSVIASNLANQLSLKEACREAHFYVKSFIASTSGLLGYHSK</sequence>
<dbReference type="EC" id="2.7.1.49" evidence="2"/>
<dbReference type="Proteomes" id="UP000708576">
    <property type="component" value="Unassembled WGS sequence"/>
</dbReference>
<dbReference type="GO" id="GO:0016301">
    <property type="term" value="F:kinase activity"/>
    <property type="evidence" value="ECO:0007669"/>
    <property type="project" value="UniProtKB-KW"/>
</dbReference>
<evidence type="ECO:0000313" key="4">
    <source>
        <dbReference type="EMBL" id="MBS2099923.1"/>
    </source>
</evidence>
<dbReference type="SUPFAM" id="SSF53613">
    <property type="entry name" value="Ribokinase-like"/>
    <property type="match status" value="1"/>
</dbReference>
<dbReference type="InterPro" id="IPR004399">
    <property type="entry name" value="HMP/HMP-P_kinase_dom"/>
</dbReference>
<protein>
    <recommendedName>
        <fullName evidence="2">hydroxymethylpyrimidine kinase</fullName>
        <ecNumber evidence="2">2.7.1.49</ecNumber>
    </recommendedName>
</protein>
<accession>A0ABS5JYF9</accession>
<dbReference type="CDD" id="cd01169">
    <property type="entry name" value="HMPP_kinase"/>
    <property type="match status" value="1"/>
</dbReference>
<organism evidence="4 5">
    <name type="scientific">Carboxylicivirga linearis</name>
    <dbReference type="NCBI Taxonomy" id="1628157"/>
    <lineage>
        <taxon>Bacteria</taxon>
        <taxon>Pseudomonadati</taxon>
        <taxon>Bacteroidota</taxon>
        <taxon>Bacteroidia</taxon>
        <taxon>Marinilabiliales</taxon>
        <taxon>Marinilabiliaceae</taxon>
        <taxon>Carboxylicivirga</taxon>
    </lineage>
</organism>
<evidence type="ECO:0000256" key="2">
    <source>
        <dbReference type="ARBA" id="ARBA00012135"/>
    </source>
</evidence>